<comment type="subcellular location">
    <subcellularLocation>
        <location evidence="1">Cell membrane</location>
        <topology evidence="1">Multi-pass membrane protein</topology>
    </subcellularLocation>
</comment>
<name>A0ABS7DXC5_9GAMM</name>
<evidence type="ECO:0000256" key="1">
    <source>
        <dbReference type="ARBA" id="ARBA00004651"/>
    </source>
</evidence>
<evidence type="ECO:0000259" key="7">
    <source>
        <dbReference type="Pfam" id="PF06271"/>
    </source>
</evidence>
<dbReference type="PANTHER" id="PTHR36115:SF6">
    <property type="entry name" value="PROLINE-RICH ANTIGEN HOMOLOG"/>
    <property type="match status" value="1"/>
</dbReference>
<evidence type="ECO:0000313" key="8">
    <source>
        <dbReference type="EMBL" id="MBW8182075.1"/>
    </source>
</evidence>
<proteinExistence type="predicted"/>
<dbReference type="InterPro" id="IPR051791">
    <property type="entry name" value="Pra-immunoreactive"/>
</dbReference>
<sequence length="379" mass="41582">MIRENPSVDSKTMVTPFAFEIAPELLYSPLASPLKRGGAMIIDGLLVAVLAEQAGWVFILLVGLTLLIQKKSRQLGKIFKWGLYSLMFVMMIFVAFDNLITTTSSNTPSQEQGKQVEGVELSSFQVLGEILDYAPKLVSFSQCSDMACAESELAELLPAVTTSSLTYAEKSSVLKGAIEELPLSAAEQKALLVRVEVALPPIDSNKSIEPLPSLDPDVDEVIAQPLPIEELPSQASSKLEKQLSELDKQEFEEVEEGDKYSLLSWAKGMLNDLGLGFGWAAFYFTVFTAWFDGQTLGKKLFRIRVVQLDGTGLSLWDAFGRYGGYGAGFATGLLGFLQIYWDANRQAIQDKISATVVIDLNRLKQVEPSSCDIPERQGD</sequence>
<accession>A0ABS7DXC5</accession>
<dbReference type="PANTHER" id="PTHR36115">
    <property type="entry name" value="PROLINE-RICH ANTIGEN HOMOLOG-RELATED"/>
    <property type="match status" value="1"/>
</dbReference>
<evidence type="ECO:0000256" key="2">
    <source>
        <dbReference type="ARBA" id="ARBA00022475"/>
    </source>
</evidence>
<feature type="transmembrane region" description="Helical" evidence="6">
    <location>
        <begin position="273"/>
        <end position="291"/>
    </location>
</feature>
<feature type="transmembrane region" description="Helical" evidence="6">
    <location>
        <begin position="81"/>
        <end position="100"/>
    </location>
</feature>
<evidence type="ECO:0000256" key="4">
    <source>
        <dbReference type="ARBA" id="ARBA00022989"/>
    </source>
</evidence>
<feature type="transmembrane region" description="Helical" evidence="6">
    <location>
        <begin position="322"/>
        <end position="341"/>
    </location>
</feature>
<comment type="caution">
    <text evidence="8">The sequence shown here is derived from an EMBL/GenBank/DDBJ whole genome shotgun (WGS) entry which is preliminary data.</text>
</comment>
<gene>
    <name evidence="8" type="ORF">K0625_00220</name>
</gene>
<reference evidence="8 9" key="1">
    <citation type="submission" date="2021-07" db="EMBL/GenBank/DDBJ databases">
        <title>Shewanella sp. nov, isolated from SCS.</title>
        <authorList>
            <person name="Cao W.R."/>
        </authorList>
    </citation>
    <scope>NUCLEOTIDE SEQUENCE [LARGE SCALE GENOMIC DNA]</scope>
    <source>
        <strain evidence="8 9">NR704-98</strain>
    </source>
</reference>
<protein>
    <submittedName>
        <fullName evidence="8">RDD family protein</fullName>
    </submittedName>
</protein>
<dbReference type="RefSeq" id="WP_220107826.1">
    <property type="nucleotide sequence ID" value="NZ_JAHZST010000001.1"/>
</dbReference>
<dbReference type="InterPro" id="IPR010432">
    <property type="entry name" value="RDD"/>
</dbReference>
<keyword evidence="2" id="KW-1003">Cell membrane</keyword>
<evidence type="ECO:0000256" key="3">
    <source>
        <dbReference type="ARBA" id="ARBA00022692"/>
    </source>
</evidence>
<feature type="transmembrane region" description="Helical" evidence="6">
    <location>
        <begin position="45"/>
        <end position="69"/>
    </location>
</feature>
<keyword evidence="5 6" id="KW-0472">Membrane</keyword>
<evidence type="ECO:0000256" key="6">
    <source>
        <dbReference type="SAM" id="Phobius"/>
    </source>
</evidence>
<evidence type="ECO:0000256" key="5">
    <source>
        <dbReference type="ARBA" id="ARBA00023136"/>
    </source>
</evidence>
<organism evidence="8 9">
    <name type="scientific">Shewanella nanhaiensis</name>
    <dbReference type="NCBI Taxonomy" id="2864872"/>
    <lineage>
        <taxon>Bacteria</taxon>
        <taxon>Pseudomonadati</taxon>
        <taxon>Pseudomonadota</taxon>
        <taxon>Gammaproteobacteria</taxon>
        <taxon>Alteromonadales</taxon>
        <taxon>Shewanellaceae</taxon>
        <taxon>Shewanella</taxon>
    </lineage>
</organism>
<keyword evidence="9" id="KW-1185">Reference proteome</keyword>
<feature type="domain" description="RDD" evidence="7">
    <location>
        <begin position="277"/>
        <end position="353"/>
    </location>
</feature>
<evidence type="ECO:0000313" key="9">
    <source>
        <dbReference type="Proteomes" id="UP001195963"/>
    </source>
</evidence>
<dbReference type="Proteomes" id="UP001195963">
    <property type="component" value="Unassembled WGS sequence"/>
</dbReference>
<keyword evidence="3 6" id="KW-0812">Transmembrane</keyword>
<keyword evidence="4 6" id="KW-1133">Transmembrane helix</keyword>
<dbReference type="Pfam" id="PF06271">
    <property type="entry name" value="RDD"/>
    <property type="match status" value="1"/>
</dbReference>
<dbReference type="EMBL" id="JAHZST010000001">
    <property type="protein sequence ID" value="MBW8182075.1"/>
    <property type="molecule type" value="Genomic_DNA"/>
</dbReference>